<evidence type="ECO:0000313" key="2">
    <source>
        <dbReference type="EMBL" id="ONK67436.1"/>
    </source>
</evidence>
<reference evidence="3" key="1">
    <citation type="journal article" date="2017" name="Nat. Commun.">
        <title>The asparagus genome sheds light on the origin and evolution of a young Y chromosome.</title>
        <authorList>
            <person name="Harkess A."/>
            <person name="Zhou J."/>
            <person name="Xu C."/>
            <person name="Bowers J.E."/>
            <person name="Van der Hulst R."/>
            <person name="Ayyampalayam S."/>
            <person name="Mercati F."/>
            <person name="Riccardi P."/>
            <person name="McKain M.R."/>
            <person name="Kakrana A."/>
            <person name="Tang H."/>
            <person name="Ray J."/>
            <person name="Groenendijk J."/>
            <person name="Arikit S."/>
            <person name="Mathioni S.M."/>
            <person name="Nakano M."/>
            <person name="Shan H."/>
            <person name="Telgmann-Rauber A."/>
            <person name="Kanno A."/>
            <person name="Yue Z."/>
            <person name="Chen H."/>
            <person name="Li W."/>
            <person name="Chen Y."/>
            <person name="Xu X."/>
            <person name="Zhang Y."/>
            <person name="Luo S."/>
            <person name="Chen H."/>
            <person name="Gao J."/>
            <person name="Mao Z."/>
            <person name="Pires J.C."/>
            <person name="Luo M."/>
            <person name="Kudrna D."/>
            <person name="Wing R.A."/>
            <person name="Meyers B.C."/>
            <person name="Yi K."/>
            <person name="Kong H."/>
            <person name="Lavrijsen P."/>
            <person name="Sunseri F."/>
            <person name="Falavigna A."/>
            <person name="Ye Y."/>
            <person name="Leebens-Mack J.H."/>
            <person name="Chen G."/>
        </authorList>
    </citation>
    <scope>NUCLEOTIDE SEQUENCE [LARGE SCALE GENOMIC DNA]</scope>
    <source>
        <strain evidence="3">cv. DH0086</strain>
    </source>
</reference>
<proteinExistence type="predicted"/>
<dbReference type="AlphaFoldDB" id="A0A5P1ENC4"/>
<accession>A0A5P1ENC4</accession>
<organism evidence="2 3">
    <name type="scientific">Asparagus officinalis</name>
    <name type="common">Garden asparagus</name>
    <dbReference type="NCBI Taxonomy" id="4686"/>
    <lineage>
        <taxon>Eukaryota</taxon>
        <taxon>Viridiplantae</taxon>
        <taxon>Streptophyta</taxon>
        <taxon>Embryophyta</taxon>
        <taxon>Tracheophyta</taxon>
        <taxon>Spermatophyta</taxon>
        <taxon>Magnoliopsida</taxon>
        <taxon>Liliopsida</taxon>
        <taxon>Asparagales</taxon>
        <taxon>Asparagaceae</taxon>
        <taxon>Asparagoideae</taxon>
        <taxon>Asparagus</taxon>
    </lineage>
</organism>
<dbReference type="PANTHER" id="PTHR36343:SF1">
    <property type="entry name" value="EXPRESSED PROTEIN"/>
    <property type="match status" value="1"/>
</dbReference>
<dbReference type="PANTHER" id="PTHR36343">
    <property type="entry name" value="EXPRESSED PROTEIN"/>
    <property type="match status" value="1"/>
</dbReference>
<protein>
    <submittedName>
        <fullName evidence="2">Uncharacterized protein</fullName>
    </submittedName>
</protein>
<dbReference type="GO" id="GO:0009507">
    <property type="term" value="C:chloroplast"/>
    <property type="evidence" value="ECO:0007669"/>
    <property type="project" value="TreeGrafter"/>
</dbReference>
<evidence type="ECO:0000256" key="1">
    <source>
        <dbReference type="SAM" id="MobiDB-lite"/>
    </source>
</evidence>
<sequence length="69" mass="7396">MSKALTIFPSSTISGVAFLSRSYPSLPIPTSTITTAKPTKIQAKLGGGDGEAKRAEKKKFITKEQEPEQ</sequence>
<dbReference type="EMBL" id="CM007386">
    <property type="protein sequence ID" value="ONK67436.1"/>
    <property type="molecule type" value="Genomic_DNA"/>
</dbReference>
<dbReference type="Gramene" id="ONK67436">
    <property type="protein sequence ID" value="ONK67436"/>
    <property type="gene ID" value="A4U43_C06F20230"/>
</dbReference>
<name>A0A5P1ENC4_ASPOF</name>
<keyword evidence="3" id="KW-1185">Reference proteome</keyword>
<evidence type="ECO:0000313" key="3">
    <source>
        <dbReference type="Proteomes" id="UP000243459"/>
    </source>
</evidence>
<gene>
    <name evidence="2" type="ORF">A4U43_C06F20230</name>
</gene>
<feature type="compositionally biased region" description="Basic and acidic residues" evidence="1">
    <location>
        <begin position="50"/>
        <end position="69"/>
    </location>
</feature>
<feature type="region of interest" description="Disordered" evidence="1">
    <location>
        <begin position="42"/>
        <end position="69"/>
    </location>
</feature>
<dbReference type="Proteomes" id="UP000243459">
    <property type="component" value="Chromosome 6"/>
</dbReference>